<feature type="compositionally biased region" description="Basic and acidic residues" evidence="1">
    <location>
        <begin position="79"/>
        <end position="99"/>
    </location>
</feature>
<keyword evidence="3" id="KW-1185">Reference proteome</keyword>
<dbReference type="Proteomes" id="UP000237000">
    <property type="component" value="Unassembled WGS sequence"/>
</dbReference>
<evidence type="ECO:0000313" key="2">
    <source>
        <dbReference type="EMBL" id="POO01473.1"/>
    </source>
</evidence>
<evidence type="ECO:0000313" key="3">
    <source>
        <dbReference type="Proteomes" id="UP000237000"/>
    </source>
</evidence>
<proteinExistence type="predicted"/>
<reference evidence="3" key="1">
    <citation type="submission" date="2016-06" db="EMBL/GenBank/DDBJ databases">
        <title>Parallel loss of symbiosis genes in relatives of nitrogen-fixing non-legume Parasponia.</title>
        <authorList>
            <person name="Van Velzen R."/>
            <person name="Holmer R."/>
            <person name="Bu F."/>
            <person name="Rutten L."/>
            <person name="Van Zeijl A."/>
            <person name="Liu W."/>
            <person name="Santuari L."/>
            <person name="Cao Q."/>
            <person name="Sharma T."/>
            <person name="Shen D."/>
            <person name="Roswanjaya Y."/>
            <person name="Wardhani T."/>
            <person name="Kalhor M.S."/>
            <person name="Jansen J."/>
            <person name="Van den Hoogen J."/>
            <person name="Gungor B."/>
            <person name="Hartog M."/>
            <person name="Hontelez J."/>
            <person name="Verver J."/>
            <person name="Yang W.-C."/>
            <person name="Schijlen E."/>
            <person name="Repin R."/>
            <person name="Schilthuizen M."/>
            <person name="Schranz E."/>
            <person name="Heidstra R."/>
            <person name="Miyata K."/>
            <person name="Fedorova E."/>
            <person name="Kohlen W."/>
            <person name="Bisseling T."/>
            <person name="Smit S."/>
            <person name="Geurts R."/>
        </authorList>
    </citation>
    <scope>NUCLEOTIDE SEQUENCE [LARGE SCALE GENOMIC DNA]</scope>
    <source>
        <strain evidence="3">cv. RG33-2</strain>
    </source>
</reference>
<dbReference type="AlphaFoldDB" id="A0A2P5FUJ3"/>
<feature type="compositionally biased region" description="Polar residues" evidence="1">
    <location>
        <begin position="8"/>
        <end position="33"/>
    </location>
</feature>
<sequence>MAKPVNHSYGQTYSCNHTDNTVTKTNNSQSTEQLHGYRTDHKVATSSHKHSQCQHAWQYAAHGMVCYGKTKKMKEKKAEYCKKKEKSMTKKKYKDDNRSYSDGSSSSSSSDSDSD</sequence>
<dbReference type="InParanoid" id="A0A2P5FUJ3"/>
<dbReference type="EMBL" id="JXTC01000008">
    <property type="protein sequence ID" value="POO01473.1"/>
    <property type="molecule type" value="Genomic_DNA"/>
</dbReference>
<gene>
    <name evidence="2" type="ORF">TorRG33x02_027800</name>
</gene>
<evidence type="ECO:0000256" key="1">
    <source>
        <dbReference type="SAM" id="MobiDB-lite"/>
    </source>
</evidence>
<feature type="compositionally biased region" description="Low complexity" evidence="1">
    <location>
        <begin position="100"/>
        <end position="115"/>
    </location>
</feature>
<feature type="region of interest" description="Disordered" evidence="1">
    <location>
        <begin position="1"/>
        <end position="46"/>
    </location>
</feature>
<protein>
    <submittedName>
        <fullName evidence="2">Uncharacterized protein</fullName>
    </submittedName>
</protein>
<accession>A0A2P5FUJ3</accession>
<comment type="caution">
    <text evidence="2">The sequence shown here is derived from an EMBL/GenBank/DDBJ whole genome shotgun (WGS) entry which is preliminary data.</text>
</comment>
<feature type="region of interest" description="Disordered" evidence="1">
    <location>
        <begin position="79"/>
        <end position="115"/>
    </location>
</feature>
<organism evidence="2 3">
    <name type="scientific">Trema orientale</name>
    <name type="common">Charcoal tree</name>
    <name type="synonym">Celtis orientalis</name>
    <dbReference type="NCBI Taxonomy" id="63057"/>
    <lineage>
        <taxon>Eukaryota</taxon>
        <taxon>Viridiplantae</taxon>
        <taxon>Streptophyta</taxon>
        <taxon>Embryophyta</taxon>
        <taxon>Tracheophyta</taxon>
        <taxon>Spermatophyta</taxon>
        <taxon>Magnoliopsida</taxon>
        <taxon>eudicotyledons</taxon>
        <taxon>Gunneridae</taxon>
        <taxon>Pentapetalae</taxon>
        <taxon>rosids</taxon>
        <taxon>fabids</taxon>
        <taxon>Rosales</taxon>
        <taxon>Cannabaceae</taxon>
        <taxon>Trema</taxon>
    </lineage>
</organism>
<name>A0A2P5FUJ3_TREOI</name>